<dbReference type="RefSeq" id="XP_064664414.1">
    <property type="nucleotide sequence ID" value="XM_064798180.1"/>
</dbReference>
<feature type="compositionally biased region" description="Basic and acidic residues" evidence="1">
    <location>
        <begin position="260"/>
        <end position="269"/>
    </location>
</feature>
<protein>
    <submittedName>
        <fullName evidence="2">Uncharacterized protein</fullName>
    </submittedName>
</protein>
<comment type="caution">
    <text evidence="2">The sequence shown here is derived from an EMBL/GenBank/DDBJ whole genome shotgun (WGS) entry which is preliminary data.</text>
</comment>
<sequence length="269" mass="31145">MRAQFQHLPERRILPQAIERTFEIESVRRLWELWGNVEDGKYYELAASSQIMWSYRLYRPYRHLQAMLIYLKGITRTDLLEKFIPCIEQHVANVRAHKMISAPEHNALKFELQSARVRMDQIDDAFDILAEAYPDMDEWVVSDNEVRGFALRAILDSQHWQEAAKVDVDVVTKAAMLFLGRPWIRDQLSRIRFQALFPGPFVWGETVEIDESLPVDEHEEFAIGPPELAGSGHAEALDAVQGVQQMPPSPDVPMPPAREVLWRRDSRGE</sequence>
<proteinExistence type="predicted"/>
<keyword evidence="3" id="KW-1185">Reference proteome</keyword>
<dbReference type="GeneID" id="89922265"/>
<evidence type="ECO:0000313" key="2">
    <source>
        <dbReference type="EMBL" id="KAK5175776.1"/>
    </source>
</evidence>
<reference evidence="2 3" key="1">
    <citation type="submission" date="2023-08" db="EMBL/GenBank/DDBJ databases">
        <title>Black Yeasts Isolated from many extreme environments.</title>
        <authorList>
            <person name="Coleine C."/>
            <person name="Stajich J.E."/>
            <person name="Selbmann L."/>
        </authorList>
    </citation>
    <scope>NUCLEOTIDE SEQUENCE [LARGE SCALE GENOMIC DNA]</scope>
    <source>
        <strain evidence="2 3">CCFEE 5935</strain>
    </source>
</reference>
<accession>A0AAV9PPU8</accession>
<organism evidence="2 3">
    <name type="scientific">Saxophila tyrrhenica</name>
    <dbReference type="NCBI Taxonomy" id="1690608"/>
    <lineage>
        <taxon>Eukaryota</taxon>
        <taxon>Fungi</taxon>
        <taxon>Dikarya</taxon>
        <taxon>Ascomycota</taxon>
        <taxon>Pezizomycotina</taxon>
        <taxon>Dothideomycetes</taxon>
        <taxon>Dothideomycetidae</taxon>
        <taxon>Mycosphaerellales</taxon>
        <taxon>Extremaceae</taxon>
        <taxon>Saxophila</taxon>
    </lineage>
</organism>
<dbReference type="AlphaFoldDB" id="A0AAV9PPU8"/>
<feature type="compositionally biased region" description="Pro residues" evidence="1">
    <location>
        <begin position="247"/>
        <end position="256"/>
    </location>
</feature>
<dbReference type="Proteomes" id="UP001337655">
    <property type="component" value="Unassembled WGS sequence"/>
</dbReference>
<evidence type="ECO:0000313" key="3">
    <source>
        <dbReference type="Proteomes" id="UP001337655"/>
    </source>
</evidence>
<evidence type="ECO:0000256" key="1">
    <source>
        <dbReference type="SAM" id="MobiDB-lite"/>
    </source>
</evidence>
<name>A0AAV9PPU8_9PEZI</name>
<dbReference type="EMBL" id="JAVRRT010000001">
    <property type="protein sequence ID" value="KAK5175776.1"/>
    <property type="molecule type" value="Genomic_DNA"/>
</dbReference>
<gene>
    <name evidence="2" type="ORF">LTR77_000916</name>
</gene>
<feature type="region of interest" description="Disordered" evidence="1">
    <location>
        <begin position="243"/>
        <end position="269"/>
    </location>
</feature>